<dbReference type="EMBL" id="KZ303662">
    <property type="protein sequence ID" value="PIA12560.1"/>
    <property type="molecule type" value="Genomic_DNA"/>
</dbReference>
<name>A0A2G5B0M1_COERN</name>
<organism evidence="1 2">
    <name type="scientific">Coemansia reversa (strain ATCC 12441 / NRRL 1564)</name>
    <dbReference type="NCBI Taxonomy" id="763665"/>
    <lineage>
        <taxon>Eukaryota</taxon>
        <taxon>Fungi</taxon>
        <taxon>Fungi incertae sedis</taxon>
        <taxon>Zoopagomycota</taxon>
        <taxon>Kickxellomycotina</taxon>
        <taxon>Kickxellomycetes</taxon>
        <taxon>Kickxellales</taxon>
        <taxon>Kickxellaceae</taxon>
        <taxon>Coemansia</taxon>
    </lineage>
</organism>
<protein>
    <submittedName>
        <fullName evidence="1">Uncharacterized protein</fullName>
    </submittedName>
</protein>
<dbReference type="OrthoDB" id="3253976at2759"/>
<proteinExistence type="predicted"/>
<gene>
    <name evidence="1" type="ORF">COEREDRAFT_84042</name>
</gene>
<keyword evidence="2" id="KW-1185">Reference proteome</keyword>
<evidence type="ECO:0000313" key="2">
    <source>
        <dbReference type="Proteomes" id="UP000242474"/>
    </source>
</evidence>
<reference evidence="1 2" key="1">
    <citation type="journal article" date="2015" name="Genome Biol. Evol.">
        <title>Phylogenomic analyses indicate that early fungi evolved digesting cell walls of algal ancestors of land plants.</title>
        <authorList>
            <person name="Chang Y."/>
            <person name="Wang S."/>
            <person name="Sekimoto S."/>
            <person name="Aerts A.L."/>
            <person name="Choi C."/>
            <person name="Clum A."/>
            <person name="LaButti K.M."/>
            <person name="Lindquist E.A."/>
            <person name="Yee Ngan C."/>
            <person name="Ohm R.A."/>
            <person name="Salamov A.A."/>
            <person name="Grigoriev I.V."/>
            <person name="Spatafora J.W."/>
            <person name="Berbee M.L."/>
        </authorList>
    </citation>
    <scope>NUCLEOTIDE SEQUENCE [LARGE SCALE GENOMIC DNA]</scope>
    <source>
        <strain evidence="1 2">NRRL 1564</strain>
    </source>
</reference>
<dbReference type="Proteomes" id="UP000242474">
    <property type="component" value="Unassembled WGS sequence"/>
</dbReference>
<evidence type="ECO:0000313" key="1">
    <source>
        <dbReference type="EMBL" id="PIA12560.1"/>
    </source>
</evidence>
<dbReference type="AlphaFoldDB" id="A0A2G5B0M1"/>
<sequence>MSNIIRSAKSGSEWTVNELLAYDIVVHHQSSMEFFGFEPKSSLEYLDPHFVQNTLDAPSEDISDQSYRLLQYLDLATRANSGQESAIDDFAKEVLRVTGFEERGTLLRSRYAIPFTICGDSSRSAQSDVCLIHGNSTILLIIQEDKTAISSRDPEPQVIAEAIATFQYNNRARAQAGLVELETMTIPCITMVGTRPIFYKIPVTSALNKAVITAQYPVETTHVAKCVVAPTSRRLSEGMEVPEFRKLALQHYDAFRTVAKSLWCNLLPRENQ</sequence>
<accession>A0A2G5B0M1</accession>